<evidence type="ECO:0000313" key="1">
    <source>
        <dbReference type="EMBL" id="TQN31149.1"/>
    </source>
</evidence>
<evidence type="ECO:0000313" key="2">
    <source>
        <dbReference type="Proteomes" id="UP000317422"/>
    </source>
</evidence>
<gene>
    <name evidence="1" type="ORF">FHX37_1041</name>
</gene>
<dbReference type="EMBL" id="VFQC01000001">
    <property type="protein sequence ID" value="TQN31149.1"/>
    <property type="molecule type" value="Genomic_DNA"/>
</dbReference>
<organism evidence="1 2">
    <name type="scientific">Haloactinospora alba</name>
    <dbReference type="NCBI Taxonomy" id="405555"/>
    <lineage>
        <taxon>Bacteria</taxon>
        <taxon>Bacillati</taxon>
        <taxon>Actinomycetota</taxon>
        <taxon>Actinomycetes</taxon>
        <taxon>Streptosporangiales</taxon>
        <taxon>Nocardiopsidaceae</taxon>
        <taxon>Haloactinospora</taxon>
    </lineage>
</organism>
<accession>A0A543NH68</accession>
<comment type="caution">
    <text evidence="1">The sequence shown here is derived from an EMBL/GenBank/DDBJ whole genome shotgun (WGS) entry which is preliminary data.</text>
</comment>
<protein>
    <submittedName>
        <fullName evidence="1">Uncharacterized protein</fullName>
    </submittedName>
</protein>
<sequence>MTVTLPSYNPRHPYPEWRDEFGPRGYVISRTYGESGEVIVHAVFCVPFPVGCARQHGFTEHVAAPPERFRRTLLAQVEEFERHAARCAECGRARENAALHVALQ</sequence>
<reference evidence="1 2" key="1">
    <citation type="submission" date="2019-06" db="EMBL/GenBank/DDBJ databases">
        <title>Sequencing the genomes of 1000 actinobacteria strains.</title>
        <authorList>
            <person name="Klenk H.-P."/>
        </authorList>
    </citation>
    <scope>NUCLEOTIDE SEQUENCE [LARGE SCALE GENOMIC DNA]</scope>
    <source>
        <strain evidence="1 2">DSM 45015</strain>
    </source>
</reference>
<dbReference type="AlphaFoldDB" id="A0A543NH68"/>
<dbReference type="Proteomes" id="UP000317422">
    <property type="component" value="Unassembled WGS sequence"/>
</dbReference>
<name>A0A543NH68_9ACTN</name>
<proteinExistence type="predicted"/>
<keyword evidence="2" id="KW-1185">Reference proteome</keyword>